<keyword evidence="3" id="KW-1185">Reference proteome</keyword>
<reference evidence="2 3" key="2">
    <citation type="submission" date="2024-07" db="EMBL/GenBank/DDBJ databases">
        <authorList>
            <person name="Akdeniz Z."/>
        </authorList>
    </citation>
    <scope>NUCLEOTIDE SEQUENCE [LARGE SCALE GENOMIC DNA]</scope>
</reference>
<dbReference type="AlphaFoldDB" id="A0AA86PAU4"/>
<evidence type="ECO:0000313" key="1">
    <source>
        <dbReference type="EMBL" id="CAI9934296.1"/>
    </source>
</evidence>
<reference evidence="1" key="1">
    <citation type="submission" date="2023-06" db="EMBL/GenBank/DDBJ databases">
        <authorList>
            <person name="Kurt Z."/>
        </authorList>
    </citation>
    <scope>NUCLEOTIDE SEQUENCE</scope>
</reference>
<protein>
    <submittedName>
        <fullName evidence="1">tRNA methyltransferase subunit</fullName>
    </submittedName>
    <submittedName>
        <fullName evidence="2">tRNA_methyltransferase subunit</fullName>
    </submittedName>
</protein>
<dbReference type="Proteomes" id="UP001642409">
    <property type="component" value="Unassembled WGS sequence"/>
</dbReference>
<evidence type="ECO:0000313" key="3">
    <source>
        <dbReference type="Proteomes" id="UP001642409"/>
    </source>
</evidence>
<keyword evidence="1" id="KW-0489">Methyltransferase</keyword>
<organism evidence="1">
    <name type="scientific">Hexamita inflata</name>
    <dbReference type="NCBI Taxonomy" id="28002"/>
    <lineage>
        <taxon>Eukaryota</taxon>
        <taxon>Metamonada</taxon>
        <taxon>Diplomonadida</taxon>
        <taxon>Hexamitidae</taxon>
        <taxon>Hexamitinae</taxon>
        <taxon>Hexamita</taxon>
    </lineage>
</organism>
<evidence type="ECO:0000313" key="2">
    <source>
        <dbReference type="EMBL" id="CAL6021169.1"/>
    </source>
</evidence>
<dbReference type="GO" id="GO:0032259">
    <property type="term" value="P:methylation"/>
    <property type="evidence" value="ECO:0007669"/>
    <property type="project" value="UniProtKB-KW"/>
</dbReference>
<comment type="caution">
    <text evidence="1">The sequence shown here is derived from an EMBL/GenBank/DDBJ whole genome shotgun (WGS) entry which is preliminary data.</text>
</comment>
<keyword evidence="1" id="KW-0808">Transferase</keyword>
<sequence>MEGFKQRPDAKSKAYQRFRHRPHANPLSDMEIILPAQRPDQFPFEKFYSMQNTPTKFDCVDIGCGYGDFVVLTCQNLIKTYHSWDLKYEIKLLQSLNNNQQINVQMKTNVITLLFFAVTV</sequence>
<proteinExistence type="predicted"/>
<gene>
    <name evidence="1" type="ORF">HINF_LOCUS21941</name>
    <name evidence="2" type="ORF">HINF_LOCUS28039</name>
</gene>
<dbReference type="EMBL" id="CATOUU010000564">
    <property type="protein sequence ID" value="CAI9934296.1"/>
    <property type="molecule type" value="Genomic_DNA"/>
</dbReference>
<dbReference type="GO" id="GO:0008168">
    <property type="term" value="F:methyltransferase activity"/>
    <property type="evidence" value="ECO:0007669"/>
    <property type="project" value="UniProtKB-KW"/>
</dbReference>
<name>A0AA86PAU4_9EUKA</name>
<accession>A0AA86PAU4</accession>
<dbReference type="EMBL" id="CAXDID020000088">
    <property type="protein sequence ID" value="CAL6021169.1"/>
    <property type="molecule type" value="Genomic_DNA"/>
</dbReference>